<gene>
    <name evidence="2" type="ORF">ABL78_4658</name>
</gene>
<name>A0A0N1PBV2_LEPSE</name>
<evidence type="ECO:0000313" key="2">
    <source>
        <dbReference type="EMBL" id="KPI86275.1"/>
    </source>
</evidence>
<comment type="caution">
    <text evidence="2">The sequence shown here is derived from an EMBL/GenBank/DDBJ whole genome shotgun (WGS) entry which is preliminary data.</text>
</comment>
<evidence type="ECO:0000313" key="3">
    <source>
        <dbReference type="Proteomes" id="UP000038009"/>
    </source>
</evidence>
<reference evidence="2 3" key="1">
    <citation type="journal article" date="2015" name="PLoS Pathog.">
        <title>Leptomonas seymouri: Adaptations to the Dixenous Life Cycle Analyzed by Genome Sequencing, Transcriptome Profiling and Co-infection with Leishmania donovani.</title>
        <authorList>
            <person name="Kraeva N."/>
            <person name="Butenko A."/>
            <person name="Hlavacova J."/>
            <person name="Kostygov A."/>
            <person name="Myskova J."/>
            <person name="Grybchuk D."/>
            <person name="Lestinova T."/>
            <person name="Votypka J."/>
            <person name="Volf P."/>
            <person name="Opperdoes F."/>
            <person name="Flegontov P."/>
            <person name="Lukes J."/>
            <person name="Yurchenko V."/>
        </authorList>
    </citation>
    <scope>NUCLEOTIDE SEQUENCE [LARGE SCALE GENOMIC DNA]</scope>
    <source>
        <strain evidence="2 3">ATCC 30220</strain>
    </source>
</reference>
<protein>
    <submittedName>
        <fullName evidence="2">Uncharacterized protein</fullName>
    </submittedName>
</protein>
<dbReference type="Proteomes" id="UP000038009">
    <property type="component" value="Unassembled WGS sequence"/>
</dbReference>
<sequence>MRACCASRLSATRLQFAWGRRHASLPACASAVGAEDKSAGVAAAPCPAKPLFTSPQDVAPCSSSFKILEKAHHCSDLAAPVKHRKVQINAATLQQLPHAKRVHLAQLESLLRRRAPHIRRLSSYTHRAAAGGSSMQSCTAYSFQKTSTTSRLTGFAPPGKSPSDEDQQCNVSTSSPQGGLLVMCRVVARPFDSTQLSDSGATRTLDDFSDEHTCACMGGENAEEVFTGVNHAFHKHVNPRGATLRGILKGCAEQNALGAAAASGCAYMDITDVFVFAACMGVDELEDGQAGYNDAAAQPMRSSTSNFGGTHATAIFPCPECWCHLCHVARARHQHALPRLRLFVCASSPSATAHLLSQARQRMEEREEPMEVCIVTRHYQRQGERGGGKDLRARRQPISASLF</sequence>
<accession>A0A0N1PBV2</accession>
<dbReference type="OrthoDB" id="262539at2759"/>
<keyword evidence="3" id="KW-1185">Reference proteome</keyword>
<proteinExistence type="predicted"/>
<dbReference type="AlphaFoldDB" id="A0A0N1PBV2"/>
<feature type="region of interest" description="Disordered" evidence="1">
    <location>
        <begin position="384"/>
        <end position="403"/>
    </location>
</feature>
<dbReference type="EMBL" id="LJSK01000139">
    <property type="protein sequence ID" value="KPI86275.1"/>
    <property type="molecule type" value="Genomic_DNA"/>
</dbReference>
<feature type="compositionally biased region" description="Basic and acidic residues" evidence="1">
    <location>
        <begin position="384"/>
        <end position="393"/>
    </location>
</feature>
<dbReference type="OMA" id="HAFHKRV"/>
<dbReference type="VEuPathDB" id="TriTrypDB:Lsey_0139_0060"/>
<organism evidence="2 3">
    <name type="scientific">Leptomonas seymouri</name>
    <dbReference type="NCBI Taxonomy" id="5684"/>
    <lineage>
        <taxon>Eukaryota</taxon>
        <taxon>Discoba</taxon>
        <taxon>Euglenozoa</taxon>
        <taxon>Kinetoplastea</taxon>
        <taxon>Metakinetoplastina</taxon>
        <taxon>Trypanosomatida</taxon>
        <taxon>Trypanosomatidae</taxon>
        <taxon>Leishmaniinae</taxon>
        <taxon>Leptomonas</taxon>
    </lineage>
</organism>
<feature type="region of interest" description="Disordered" evidence="1">
    <location>
        <begin position="151"/>
        <end position="174"/>
    </location>
</feature>
<evidence type="ECO:0000256" key="1">
    <source>
        <dbReference type="SAM" id="MobiDB-lite"/>
    </source>
</evidence>